<dbReference type="Proteomes" id="UP000631670">
    <property type="component" value="Unassembled WGS sequence"/>
</dbReference>
<accession>A0ABR9I934</accession>
<feature type="compositionally biased region" description="Basic residues" evidence="1">
    <location>
        <begin position="126"/>
        <end position="136"/>
    </location>
</feature>
<evidence type="ECO:0000313" key="2">
    <source>
        <dbReference type="EMBL" id="MBE1499701.1"/>
    </source>
</evidence>
<evidence type="ECO:0000256" key="1">
    <source>
        <dbReference type="SAM" id="MobiDB-lite"/>
    </source>
</evidence>
<feature type="compositionally biased region" description="Basic residues" evidence="1">
    <location>
        <begin position="142"/>
        <end position="151"/>
    </location>
</feature>
<evidence type="ECO:0000313" key="3">
    <source>
        <dbReference type="Proteomes" id="UP000631670"/>
    </source>
</evidence>
<dbReference type="EMBL" id="JADBEG010000001">
    <property type="protein sequence ID" value="MBE1499701.1"/>
    <property type="molecule type" value="Genomic_DNA"/>
</dbReference>
<organism evidence="2 3">
    <name type="scientific">Amycolatopsis lexingtonensis</name>
    <dbReference type="NCBI Taxonomy" id="218822"/>
    <lineage>
        <taxon>Bacteria</taxon>
        <taxon>Bacillati</taxon>
        <taxon>Actinomycetota</taxon>
        <taxon>Actinomycetes</taxon>
        <taxon>Pseudonocardiales</taxon>
        <taxon>Pseudonocardiaceae</taxon>
        <taxon>Amycolatopsis</taxon>
    </lineage>
</organism>
<proteinExistence type="predicted"/>
<name>A0ABR9I934_9PSEU</name>
<reference evidence="2 3" key="1">
    <citation type="submission" date="2020-10" db="EMBL/GenBank/DDBJ databases">
        <title>Sequencing the genomes of 1000 actinobacteria strains.</title>
        <authorList>
            <person name="Klenk H.-P."/>
        </authorList>
    </citation>
    <scope>NUCLEOTIDE SEQUENCE [LARGE SCALE GENOMIC DNA]</scope>
    <source>
        <strain evidence="2 3">DSM 44653</strain>
    </source>
</reference>
<gene>
    <name evidence="2" type="ORF">H4696_006801</name>
</gene>
<sequence>MWRLATLRKWLCGVRWLAACREGVSAVWRLATLWNWLRGVRWPAASRKPLPCLPTGVNPLSALRRLTSAWRLAAGWKLSALRSASPLATLQPRWRPTQRRLPTLHHPARIRHPRLLSTARRHRTLTTARHTRRRGRREPARRLRRPTALNRRRPGIRREGLVLAARETRCPDVVLRTSGVLASELRARSWGRRHAVAALGFRCRSMRFGLVRDRCRVRGAFRALPHFRLRRGICPRRGFRRRLPPRLLGPRLGRGRWLLLAHLRFGTPRFRRGLLPTLRFLGPRLGCRLTPRLRRRLTPSFGLLASRFGRRFTLGLGLLAP</sequence>
<feature type="region of interest" description="Disordered" evidence="1">
    <location>
        <begin position="126"/>
        <end position="151"/>
    </location>
</feature>
<protein>
    <submittedName>
        <fullName evidence="2">Uncharacterized protein</fullName>
    </submittedName>
</protein>
<comment type="caution">
    <text evidence="2">The sequence shown here is derived from an EMBL/GenBank/DDBJ whole genome shotgun (WGS) entry which is preliminary data.</text>
</comment>
<keyword evidence="3" id="KW-1185">Reference proteome</keyword>